<dbReference type="Proteomes" id="UP000245591">
    <property type="component" value="Unassembled WGS sequence"/>
</dbReference>
<sequence length="392" mass="41891">MINVATTGIANSFAVYQTLYLQIFSDSSASAIGWIGTLLLACMLFFSLVAGPIIYYFGYRIAALGGGVFAAVGLLLAGFSKNVWQLSLTHGFLYGLGSAIPFLVSVAMVSIWFDKYRGLGMGAINGGGGLGGIILSPITQAMINKMGYQGSLKVTALIVLVLIGVSSLFMVKRIKNEPVQESKSIWKAFDKAAATDLFVFFVSFSTLFGDIAYTAPLYYLPTVVTDRGGTDSQSTLAVVLANVGSIVGSLATGFSSDRIGEMNIITICDILIAIIVPLVWRYTSTVTPILVLSFVYGFLSAAFLSIVPSILGRHYSDERAPGVISVMFVYVAVGLVIGGPLAGYFYDLSQKIGDYMPLQLMASIGFLISALILIVAQIYLRKKNPGKFGFNL</sequence>
<proteinExistence type="inferred from homology"/>
<comment type="similarity">
    <text evidence="2">Belongs to the major facilitator superfamily. Monocarboxylate porter (TC 2.A.1.13) family.</text>
</comment>
<dbReference type="GO" id="GO:0016020">
    <property type="term" value="C:membrane"/>
    <property type="evidence" value="ECO:0007669"/>
    <property type="project" value="UniProtKB-SubCell"/>
</dbReference>
<dbReference type="EMBL" id="MBFU01000263">
    <property type="protein sequence ID" value="PWA00921.1"/>
    <property type="molecule type" value="Genomic_DNA"/>
</dbReference>
<organism evidence="5 6">
    <name type="scientific">Smittium angustum</name>
    <dbReference type="NCBI Taxonomy" id="133377"/>
    <lineage>
        <taxon>Eukaryota</taxon>
        <taxon>Fungi</taxon>
        <taxon>Fungi incertae sedis</taxon>
        <taxon>Zoopagomycota</taxon>
        <taxon>Kickxellomycotina</taxon>
        <taxon>Harpellomycetes</taxon>
        <taxon>Harpellales</taxon>
        <taxon>Legeriomycetaceae</taxon>
        <taxon>Smittium</taxon>
    </lineage>
</organism>
<evidence type="ECO:0000259" key="4">
    <source>
        <dbReference type="PROSITE" id="PS50850"/>
    </source>
</evidence>
<dbReference type="PANTHER" id="PTHR11360">
    <property type="entry name" value="MONOCARBOXYLATE TRANSPORTER"/>
    <property type="match status" value="1"/>
</dbReference>
<dbReference type="AlphaFoldDB" id="A0A2U1J782"/>
<evidence type="ECO:0000256" key="3">
    <source>
        <dbReference type="SAM" id="Phobius"/>
    </source>
</evidence>
<keyword evidence="3" id="KW-1133">Transmembrane helix</keyword>
<dbReference type="PROSITE" id="PS50850">
    <property type="entry name" value="MFS"/>
    <property type="match status" value="1"/>
</dbReference>
<dbReference type="SUPFAM" id="SSF103473">
    <property type="entry name" value="MFS general substrate transporter"/>
    <property type="match status" value="1"/>
</dbReference>
<evidence type="ECO:0000313" key="5">
    <source>
        <dbReference type="EMBL" id="PWA00921.1"/>
    </source>
</evidence>
<feature type="transmembrane region" description="Helical" evidence="3">
    <location>
        <begin position="61"/>
        <end position="80"/>
    </location>
</feature>
<dbReference type="PANTHER" id="PTHR11360:SF284">
    <property type="entry name" value="EG:103B4.3 PROTEIN-RELATED"/>
    <property type="match status" value="1"/>
</dbReference>
<protein>
    <recommendedName>
        <fullName evidence="4">Major facilitator superfamily (MFS) profile domain-containing protein</fullName>
    </recommendedName>
</protein>
<dbReference type="InterPro" id="IPR020846">
    <property type="entry name" value="MFS_dom"/>
</dbReference>
<dbReference type="InterPro" id="IPR011701">
    <property type="entry name" value="MFS"/>
</dbReference>
<feature type="domain" description="Major facilitator superfamily (MFS) profile" evidence="4">
    <location>
        <begin position="1"/>
        <end position="377"/>
    </location>
</feature>
<evidence type="ECO:0000256" key="2">
    <source>
        <dbReference type="ARBA" id="ARBA00006727"/>
    </source>
</evidence>
<evidence type="ECO:0000256" key="1">
    <source>
        <dbReference type="ARBA" id="ARBA00004141"/>
    </source>
</evidence>
<feature type="transmembrane region" description="Helical" evidence="3">
    <location>
        <begin position="233"/>
        <end position="252"/>
    </location>
</feature>
<keyword evidence="3" id="KW-0472">Membrane</keyword>
<feature type="transmembrane region" description="Helical" evidence="3">
    <location>
        <begin position="264"/>
        <end position="283"/>
    </location>
</feature>
<keyword evidence="6" id="KW-1185">Reference proteome</keyword>
<comment type="subcellular location">
    <subcellularLocation>
        <location evidence="1">Membrane</location>
        <topology evidence="1">Multi-pass membrane protein</topology>
    </subcellularLocation>
</comment>
<dbReference type="GO" id="GO:0022857">
    <property type="term" value="F:transmembrane transporter activity"/>
    <property type="evidence" value="ECO:0007669"/>
    <property type="project" value="InterPro"/>
</dbReference>
<dbReference type="Gene3D" id="1.20.1250.20">
    <property type="entry name" value="MFS general substrate transporter like domains"/>
    <property type="match status" value="1"/>
</dbReference>
<feature type="transmembrane region" description="Helical" evidence="3">
    <location>
        <begin position="192"/>
        <end position="213"/>
    </location>
</feature>
<feature type="transmembrane region" description="Helical" evidence="3">
    <location>
        <begin position="289"/>
        <end position="311"/>
    </location>
</feature>
<dbReference type="InterPro" id="IPR050327">
    <property type="entry name" value="Proton-linked_MCT"/>
</dbReference>
<feature type="transmembrane region" description="Helical" evidence="3">
    <location>
        <begin position="119"/>
        <end position="138"/>
    </location>
</feature>
<feature type="transmembrane region" description="Helical" evidence="3">
    <location>
        <begin position="92"/>
        <end position="112"/>
    </location>
</feature>
<comment type="caution">
    <text evidence="5">The sequence shown here is derived from an EMBL/GenBank/DDBJ whole genome shotgun (WGS) entry which is preliminary data.</text>
</comment>
<name>A0A2U1J782_SMIAN</name>
<keyword evidence="3" id="KW-0812">Transmembrane</keyword>
<feature type="transmembrane region" description="Helical" evidence="3">
    <location>
        <begin position="31"/>
        <end position="54"/>
    </location>
</feature>
<evidence type="ECO:0000313" key="6">
    <source>
        <dbReference type="Proteomes" id="UP000245591"/>
    </source>
</evidence>
<feature type="transmembrane region" description="Helical" evidence="3">
    <location>
        <begin position="150"/>
        <end position="171"/>
    </location>
</feature>
<feature type="transmembrane region" description="Helical" evidence="3">
    <location>
        <begin position="358"/>
        <end position="380"/>
    </location>
</feature>
<accession>A0A2U1J782</accession>
<dbReference type="Pfam" id="PF07690">
    <property type="entry name" value="MFS_1"/>
    <property type="match status" value="1"/>
</dbReference>
<feature type="transmembrane region" description="Helical" evidence="3">
    <location>
        <begin position="323"/>
        <end position="346"/>
    </location>
</feature>
<reference evidence="5 6" key="1">
    <citation type="journal article" date="2018" name="MBio">
        <title>Comparative Genomics Reveals the Core Gene Toolbox for the Fungus-Insect Symbiosis.</title>
        <authorList>
            <person name="Wang Y."/>
            <person name="Stata M."/>
            <person name="Wang W."/>
            <person name="Stajich J.E."/>
            <person name="White M.M."/>
            <person name="Moncalvo J.M."/>
        </authorList>
    </citation>
    <scope>NUCLEOTIDE SEQUENCE [LARGE SCALE GENOMIC DNA]</scope>
    <source>
        <strain evidence="5 6">AUS-126-30</strain>
    </source>
</reference>
<gene>
    <name evidence="5" type="ORF">BB558_003004</name>
</gene>
<dbReference type="InterPro" id="IPR036259">
    <property type="entry name" value="MFS_trans_sf"/>
</dbReference>